<gene>
    <name evidence="1" type="ORF">SAMN05216389_10918</name>
</gene>
<reference evidence="1 2" key="1">
    <citation type="submission" date="2016-10" db="EMBL/GenBank/DDBJ databases">
        <authorList>
            <person name="de Groot N.N."/>
        </authorList>
    </citation>
    <scope>NUCLEOTIDE SEQUENCE [LARGE SCALE GENOMIC DNA]</scope>
    <source>
        <strain evidence="1 2">IBRC-M 10780</strain>
    </source>
</reference>
<organism evidence="1 2">
    <name type="scientific">Oceanobacillus limi</name>
    <dbReference type="NCBI Taxonomy" id="930131"/>
    <lineage>
        <taxon>Bacteria</taxon>
        <taxon>Bacillati</taxon>
        <taxon>Bacillota</taxon>
        <taxon>Bacilli</taxon>
        <taxon>Bacillales</taxon>
        <taxon>Bacillaceae</taxon>
        <taxon>Oceanobacillus</taxon>
    </lineage>
</organism>
<evidence type="ECO:0008006" key="3">
    <source>
        <dbReference type="Google" id="ProtNLM"/>
    </source>
</evidence>
<dbReference type="STRING" id="930131.SAMN05216389_10918"/>
<sequence length="190" mass="22516">MIRESIIWISLAIILLIILPMERIQFTSAEGWKQVESTQEIVDSTSQKDTDKDLQKQYNKSDRLTHEEILQLTDEFMNLLVQEIDEDYQVRNFDTKEELLEAFEEVTTHEVAYDFVDFYYTEELGKLYIIPTETPPWFMEENDYDVIQLNQEGVKVIQENDSVLYGEYTIELVFTKVNGSWKITEVTYPE</sequence>
<protein>
    <recommendedName>
        <fullName evidence="3">DUF3993 domain-containing protein</fullName>
    </recommendedName>
</protein>
<name>A0A1I0DN97_9BACI</name>
<dbReference type="AlphaFoldDB" id="A0A1I0DN97"/>
<proteinExistence type="predicted"/>
<dbReference type="EMBL" id="FOHE01000009">
    <property type="protein sequence ID" value="SET33177.1"/>
    <property type="molecule type" value="Genomic_DNA"/>
</dbReference>
<evidence type="ECO:0000313" key="1">
    <source>
        <dbReference type="EMBL" id="SET33177.1"/>
    </source>
</evidence>
<accession>A0A1I0DN97</accession>
<keyword evidence="2" id="KW-1185">Reference proteome</keyword>
<dbReference type="Proteomes" id="UP000198618">
    <property type="component" value="Unassembled WGS sequence"/>
</dbReference>
<evidence type="ECO:0000313" key="2">
    <source>
        <dbReference type="Proteomes" id="UP000198618"/>
    </source>
</evidence>
<dbReference type="RefSeq" id="WP_090869730.1">
    <property type="nucleotide sequence ID" value="NZ_FOHE01000009.1"/>
</dbReference>
<dbReference type="OrthoDB" id="2880030at2"/>